<keyword evidence="2" id="KW-0963">Cytoplasm</keyword>
<evidence type="ECO:0000256" key="5">
    <source>
        <dbReference type="SAM" id="SignalP"/>
    </source>
</evidence>
<dbReference type="GO" id="GO:0005737">
    <property type="term" value="C:cytoplasm"/>
    <property type="evidence" value="ECO:0007669"/>
    <property type="project" value="UniProtKB-SubCell"/>
</dbReference>
<feature type="region of interest" description="Disordered" evidence="4">
    <location>
        <begin position="641"/>
        <end position="664"/>
    </location>
</feature>
<dbReference type="InterPro" id="IPR036034">
    <property type="entry name" value="PDZ_sf"/>
</dbReference>
<evidence type="ECO:0000256" key="4">
    <source>
        <dbReference type="SAM" id="MobiDB-lite"/>
    </source>
</evidence>
<evidence type="ECO:0000256" key="1">
    <source>
        <dbReference type="ARBA" id="ARBA00004496"/>
    </source>
</evidence>
<feature type="signal peptide" evidence="5">
    <location>
        <begin position="1"/>
        <end position="17"/>
    </location>
</feature>
<dbReference type="PANTHER" id="PTHR46227">
    <property type="entry name" value="GLUTAMATE RECEPTOR-INTERACTING PROTEIN GRIP"/>
    <property type="match status" value="1"/>
</dbReference>
<sequence>MGEGWKSLSCLVHPVLALWNVLLLQLRLQAASWSNSKARKKPSSSTPDILAASGIAECSRLERRGVSIIELSKPEETSVGLILTGGEDRPLLIAGFRSGSIVSRCDALAEGDELVAINGEKTASLSQEEVLRLIRDARDRVTLEVEYECPSVPAGRGPRWRKKAIQVRLNKEFGCLGMTIRLGIWNGPARPQESVRPIVITHLRKGGPADRHGSLQPGDRLLAINGVSVSSAKLQQAVEMLNNPSESSVILTVEYNIEILDTTSKSRGPITLELQRSPSTDVGFKLVHSDGPESIPRIESIKQGSLAERCGALHVGDAILSIGESDLRNLPTAEIYRLLSNPLLKLKILPHSTISTSSSSQWVSPFSLMCGLRGELDSPTGTLKRGHRFTWRSGIPEASSPTGFASAATSTTGFPPSAAASPPPSSCASPLSGILGETGSFVIPQSKTHNRGVCRSEKTSLVLHPDFTGTFGFSIAPSTSNASKSRDLDAAPFIDWMAPKGPAASCGVLQVGDKLLRVNGRHFSEFTFEEFSSFIQQTRLRLALEVEFDVADTVVPSSGTFHVKIAKHHPDIGITLSRGAGSSFFISGIRPGSQAHRTGTLATGDLLLAIDNRICADQTLEQVTNALNEQPGLIVLKVKRKPTTAHPVPEHSESGGDRSSKLTPTVAGEMPYTITLPRNGDNLGITITGAEDRHTPVIVSGLSQEGLARKTGVMEVGDHLLAINGKSMIGASLSRAIRVLQQSGENIVLTISKPKSTAKSSGRSTTMSQHTAILSSDSALGSLDSTHEPSFRESIPLSPFLPPRRNLESHHHHRRDKSEIKRKENRSSGSTSSSTGSPRKCSFTEHRIRKPSVAKSQREQESPGSLPRPPDDWDQSTKGSPLQEEHRWDSSSSHKSSSDSEDPSAALFASTGEEAVDAKKWRCTLDEMSCSLGNSPSSSLGSLELDESPPGENQIAEQDPSEDTSPVYRDRSVGRSLNDGDDLQYIEDPPENEVSSNDPWSPQGPNLLSRLPEDLRLSLPQLLFGEEAIEAIPSRFQSLCEGPGRNSYFTGSLPHRGRYRHWRNKQQKLSQVWESRASQDLVDGESVIRWMPDVHAAVEIHRVTLFKDESYGNFGFTISDALCQPGVYISHIRTSGPADQSGVLRPYDRIISVNGKCTVNCDSCLCIPLLSSSKHRLDLAVARNTTHRRILLLLEPRCHCPRSSKGQDSLPRQGNDD</sequence>
<name>A0A7R8W7R1_9CRUS</name>
<dbReference type="PANTHER" id="PTHR46227:SF2">
    <property type="entry name" value="FI03335P"/>
    <property type="match status" value="1"/>
</dbReference>
<dbReference type="OrthoDB" id="75502at2759"/>
<feature type="compositionally biased region" description="Low complexity" evidence="4">
    <location>
        <begin position="827"/>
        <end position="837"/>
    </location>
</feature>
<feature type="compositionally biased region" description="Acidic residues" evidence="4">
    <location>
        <begin position="979"/>
        <end position="991"/>
    </location>
</feature>
<feature type="region of interest" description="Disordered" evidence="4">
    <location>
        <begin position="393"/>
        <end position="426"/>
    </location>
</feature>
<feature type="chain" id="PRO_5043333073" evidence="5">
    <location>
        <begin position="18"/>
        <end position="1217"/>
    </location>
</feature>
<feature type="region of interest" description="Disordered" evidence="4">
    <location>
        <begin position="778"/>
        <end position="906"/>
    </location>
</feature>
<dbReference type="Pfam" id="PF00595">
    <property type="entry name" value="PDZ"/>
    <property type="match status" value="7"/>
</dbReference>
<feature type="region of interest" description="Disordered" evidence="4">
    <location>
        <begin position="931"/>
        <end position="1007"/>
    </location>
</feature>
<gene>
    <name evidence="6" type="ORF">CTOB1V02_LOCUS4424</name>
</gene>
<feature type="compositionally biased region" description="Basic and acidic residues" evidence="4">
    <location>
        <begin position="648"/>
        <end position="660"/>
    </location>
</feature>
<protein>
    <submittedName>
        <fullName evidence="6">Uncharacterized protein</fullName>
    </submittedName>
</protein>
<organism evidence="6">
    <name type="scientific">Cyprideis torosa</name>
    <dbReference type="NCBI Taxonomy" id="163714"/>
    <lineage>
        <taxon>Eukaryota</taxon>
        <taxon>Metazoa</taxon>
        <taxon>Ecdysozoa</taxon>
        <taxon>Arthropoda</taxon>
        <taxon>Crustacea</taxon>
        <taxon>Oligostraca</taxon>
        <taxon>Ostracoda</taxon>
        <taxon>Podocopa</taxon>
        <taxon>Podocopida</taxon>
        <taxon>Cytherocopina</taxon>
        <taxon>Cytheroidea</taxon>
        <taxon>Cytherideidae</taxon>
        <taxon>Cyprideis</taxon>
    </lineage>
</organism>
<accession>A0A7R8W7R1</accession>
<comment type="subcellular location">
    <subcellularLocation>
        <location evidence="1">Cytoplasm</location>
    </subcellularLocation>
</comment>
<feature type="compositionally biased region" description="Low complexity" evidence="4">
    <location>
        <begin position="931"/>
        <end position="943"/>
    </location>
</feature>
<keyword evidence="5" id="KW-0732">Signal</keyword>
<evidence type="ECO:0000256" key="2">
    <source>
        <dbReference type="ARBA" id="ARBA00022490"/>
    </source>
</evidence>
<dbReference type="InterPro" id="IPR043545">
    <property type="entry name" value="GRIP1/2"/>
</dbReference>
<feature type="compositionally biased region" description="Basic and acidic residues" evidence="4">
    <location>
        <begin position="816"/>
        <end position="826"/>
    </location>
</feature>
<dbReference type="EMBL" id="OB660845">
    <property type="protein sequence ID" value="CAD7226506.1"/>
    <property type="molecule type" value="Genomic_DNA"/>
</dbReference>
<proteinExistence type="predicted"/>
<dbReference type="InterPro" id="IPR001478">
    <property type="entry name" value="PDZ"/>
</dbReference>
<dbReference type="AlphaFoldDB" id="A0A7R8W7R1"/>
<dbReference type="GO" id="GO:0098887">
    <property type="term" value="P:neurotransmitter receptor transport, endosome to postsynaptic membrane"/>
    <property type="evidence" value="ECO:0007669"/>
    <property type="project" value="TreeGrafter"/>
</dbReference>
<dbReference type="Gene3D" id="2.30.42.10">
    <property type="match status" value="7"/>
</dbReference>
<dbReference type="SUPFAM" id="SSF50156">
    <property type="entry name" value="PDZ domain-like"/>
    <property type="match status" value="7"/>
</dbReference>
<feature type="compositionally biased region" description="Low complexity" evidence="4">
    <location>
        <begin position="398"/>
        <end position="426"/>
    </location>
</feature>
<keyword evidence="3" id="KW-0677">Repeat</keyword>
<dbReference type="PROSITE" id="PS50106">
    <property type="entry name" value="PDZ"/>
    <property type="match status" value="7"/>
</dbReference>
<dbReference type="SMART" id="SM00228">
    <property type="entry name" value="PDZ"/>
    <property type="match status" value="7"/>
</dbReference>
<reference evidence="6" key="1">
    <citation type="submission" date="2020-11" db="EMBL/GenBank/DDBJ databases">
        <authorList>
            <person name="Tran Van P."/>
        </authorList>
    </citation>
    <scope>NUCLEOTIDE SEQUENCE</scope>
</reference>
<evidence type="ECO:0000313" key="6">
    <source>
        <dbReference type="EMBL" id="CAD7226506.1"/>
    </source>
</evidence>
<evidence type="ECO:0000256" key="3">
    <source>
        <dbReference type="ARBA" id="ARBA00022737"/>
    </source>
</evidence>
<feature type="compositionally biased region" description="Polar residues" evidence="4">
    <location>
        <begin position="993"/>
        <end position="1006"/>
    </location>
</feature>